<dbReference type="Gene3D" id="3.40.50.150">
    <property type="entry name" value="Vaccinia Virus protein VP39"/>
    <property type="match status" value="1"/>
</dbReference>
<dbReference type="GO" id="GO:0009007">
    <property type="term" value="F:site-specific DNA-methyltransferase (adenine-specific) activity"/>
    <property type="evidence" value="ECO:0007669"/>
    <property type="project" value="UniProtKB-EC"/>
</dbReference>
<dbReference type="InterPro" id="IPR029063">
    <property type="entry name" value="SAM-dependent_MTases_sf"/>
</dbReference>
<gene>
    <name evidence="7" type="ORF">DPF_1812</name>
</gene>
<dbReference type="STRING" id="1592317.DPF_1812"/>
<dbReference type="GO" id="GO:0008170">
    <property type="term" value="F:N-methyltransferase activity"/>
    <property type="evidence" value="ECO:0007669"/>
    <property type="project" value="InterPro"/>
</dbReference>
<evidence type="ECO:0000256" key="1">
    <source>
        <dbReference type="ARBA" id="ARBA00011900"/>
    </source>
</evidence>
<evidence type="ECO:0000259" key="6">
    <source>
        <dbReference type="Pfam" id="PF01555"/>
    </source>
</evidence>
<evidence type="ECO:0000313" key="7">
    <source>
        <dbReference type="EMBL" id="GAU09092.1"/>
    </source>
</evidence>
<proteinExistence type="predicted"/>
<dbReference type="GO" id="GO:0032259">
    <property type="term" value="P:methylation"/>
    <property type="evidence" value="ECO:0007669"/>
    <property type="project" value="UniProtKB-KW"/>
</dbReference>
<dbReference type="InterPro" id="IPR002295">
    <property type="entry name" value="N4/N6-MTase_EcoPI_Mod-like"/>
</dbReference>
<evidence type="ECO:0000313" key="8">
    <source>
        <dbReference type="Proteomes" id="UP000095200"/>
    </source>
</evidence>
<dbReference type="OrthoDB" id="9800801at2"/>
<name>A0A194AG87_9BACT</name>
<evidence type="ECO:0000256" key="4">
    <source>
        <dbReference type="ARBA" id="ARBA00022691"/>
    </source>
</evidence>
<comment type="catalytic activity">
    <reaction evidence="5">
        <text>a 2'-deoxyadenosine in DNA + S-adenosyl-L-methionine = an N(6)-methyl-2'-deoxyadenosine in DNA + S-adenosyl-L-homocysteine + H(+)</text>
        <dbReference type="Rhea" id="RHEA:15197"/>
        <dbReference type="Rhea" id="RHEA-COMP:12418"/>
        <dbReference type="Rhea" id="RHEA-COMP:12419"/>
        <dbReference type="ChEBI" id="CHEBI:15378"/>
        <dbReference type="ChEBI" id="CHEBI:57856"/>
        <dbReference type="ChEBI" id="CHEBI:59789"/>
        <dbReference type="ChEBI" id="CHEBI:90615"/>
        <dbReference type="ChEBI" id="CHEBI:90616"/>
        <dbReference type="EC" id="2.1.1.72"/>
    </reaction>
</comment>
<keyword evidence="4" id="KW-0949">S-adenosyl-L-methionine</keyword>
<keyword evidence="3" id="KW-0808">Transferase</keyword>
<evidence type="ECO:0000256" key="5">
    <source>
        <dbReference type="ARBA" id="ARBA00047942"/>
    </source>
</evidence>
<protein>
    <recommendedName>
        <fullName evidence="1">site-specific DNA-methyltransferase (adenine-specific)</fullName>
        <ecNumber evidence="1">2.1.1.72</ecNumber>
    </recommendedName>
</protein>
<evidence type="ECO:0000256" key="2">
    <source>
        <dbReference type="ARBA" id="ARBA00022603"/>
    </source>
</evidence>
<feature type="domain" description="DNA methylase N-4/N-6" evidence="6">
    <location>
        <begin position="513"/>
        <end position="841"/>
    </location>
</feature>
<dbReference type="REBASE" id="201940">
    <property type="entry name" value="M.Dfo12BORF1812P"/>
</dbReference>
<dbReference type="SUPFAM" id="SSF53335">
    <property type="entry name" value="S-adenosyl-L-methionine-dependent methyltransferases"/>
    <property type="match status" value="1"/>
</dbReference>
<dbReference type="InterPro" id="IPR002941">
    <property type="entry name" value="DNA_methylase_N4/N6"/>
</dbReference>
<keyword evidence="2 7" id="KW-0489">Methyltransferase</keyword>
<keyword evidence="8" id="KW-1185">Reference proteome</keyword>
<accession>A0A194AG87</accession>
<organism evidence="7 8">
    <name type="scientific">Desulfoplanes formicivorans</name>
    <dbReference type="NCBI Taxonomy" id="1592317"/>
    <lineage>
        <taxon>Bacteria</taxon>
        <taxon>Pseudomonadati</taxon>
        <taxon>Thermodesulfobacteriota</taxon>
        <taxon>Desulfovibrionia</taxon>
        <taxon>Desulfovibrionales</taxon>
        <taxon>Desulfoplanaceae</taxon>
        <taxon>Desulfoplanes</taxon>
    </lineage>
</organism>
<dbReference type="EC" id="2.1.1.72" evidence="1"/>
<dbReference type="AlphaFoldDB" id="A0A194AG87"/>
<dbReference type="Proteomes" id="UP000095200">
    <property type="component" value="Unassembled WGS sequence"/>
</dbReference>
<dbReference type="RefSeq" id="WP_069859266.1">
    <property type="nucleotide sequence ID" value="NZ_BDFE01000016.1"/>
</dbReference>
<reference evidence="8" key="1">
    <citation type="submission" date="2016-06" db="EMBL/GenBank/DDBJ databases">
        <title>Draft genome sequence of Desulfoplanes formicivorans strain Pf12B.</title>
        <authorList>
            <person name="Watanabe M."/>
            <person name="Kojima H."/>
            <person name="Fukui M."/>
        </authorList>
    </citation>
    <scope>NUCLEOTIDE SEQUENCE [LARGE SCALE GENOMIC DNA]</scope>
    <source>
        <strain evidence="8">Pf12B</strain>
    </source>
</reference>
<dbReference type="GO" id="GO:0003677">
    <property type="term" value="F:DNA binding"/>
    <property type="evidence" value="ECO:0007669"/>
    <property type="project" value="InterPro"/>
</dbReference>
<sequence length="1110" mass="128122">MPSVEQLRSRLLKKLSELFQLDQPDLDFGFYRIMHAKAQEVQDFISTDLLKIVKDAFGEVDEARKADLQAKIDEEIKAAKEYGVANPENSPKVKEALAAFETAKNTASAEADVYDHLYRFFERYYDDGDFISRRYYTRETSGKAAPYAVPYNGEEVKLIWANMDQYYIKSAEYFSNFTFDLQQAREVQAKTGALDFGTQKKPLPVHFRIVDATEGEHGNVKASDQSKRFFIIHKKNPVEFTKTGELICNFEYRPDPEKTGQEKSWRDKRNAEAVEVILNHLEGMPEAADYQRLLQIAAPTEKDKKRPLLAKYVNQYTARNTMDYFIHKDLGGFLRRELDFYIKNEVMRLDDIENANAPAVESYLAKIKVLRKIATKLIDFLAQLEDFQKKLWLKKKFVVETNYCITLDRVPEELYPEIATNEAQIEEWIKLFSIDEIQADLHSPGFSLPLTVDFLKANNKLVLDTRFFNDSFKAQLVALIENFDEQCDGLLIHSENFQALNLIADTVSQNISNIFIDPPYNTGDDGFVYKDNYQSSSWLTMISDRINSGIRLISNDGVLFASIGDEEQEHLSTLIRQQYGKRNFFANLIWEKKKKGSFLNGKIVRMKDYVLCVSKSDAAFRGLIGEVARKSETYPVIKTTNARGVRTIKAGISSKYREKNCRVAAGTRISSGNMELILLSDLVIENGILAQDVEVDSNWIYGQDSLDKYAADKSLYITQDLYFRRVVNEPRFKRMRDILPRVGDEGETDFRAFDVENLNKYGWGSNEDANDELHQILGEQYVVSYPKPSKLITLLFAASRHNEGVWMDYYAGSGTSGHAVINLNRGDGGKRKYILVEMSDYFDTVLKPRIAKVVYSKDWKDGKPTARDTGISHCFKYLCLESYEDTLNNLRFNDEPSKSPLLKNASLKEDYMLRYLLDVETRGSQSILNIDAFTDPTAYTLKVKKPGTDEYVTRTIDLIETFNYLIGLRVEHYSAPQTFTAQFKRTTDPELPEDQRTRLAVDGRIQQDDNGPWWFRKVEGWVPADRAHPDNGQREKVLIVWRKLTGNIEQDNLMLDEWFRKNRISTRDFEFDTIYVNGSNNLPNLKQDDEHWKVRLIEEAFMKRMWEVEG</sequence>
<comment type="caution">
    <text evidence="7">The sequence shown here is derived from an EMBL/GenBank/DDBJ whole genome shotgun (WGS) entry which is preliminary data.</text>
</comment>
<evidence type="ECO:0000256" key="3">
    <source>
        <dbReference type="ARBA" id="ARBA00022679"/>
    </source>
</evidence>
<dbReference type="EMBL" id="BDFE01000016">
    <property type="protein sequence ID" value="GAU09092.1"/>
    <property type="molecule type" value="Genomic_DNA"/>
</dbReference>
<dbReference type="PRINTS" id="PR00506">
    <property type="entry name" value="D21N6MTFRASE"/>
</dbReference>
<dbReference type="Pfam" id="PF01555">
    <property type="entry name" value="N6_N4_Mtase"/>
    <property type="match status" value="1"/>
</dbReference>